<keyword evidence="1" id="KW-0328">Glycosyltransferase</keyword>
<dbReference type="Pfam" id="PF13692">
    <property type="entry name" value="Glyco_trans_1_4"/>
    <property type="match status" value="1"/>
</dbReference>
<name>A0ABT0T5V7_9GAMM</name>
<evidence type="ECO:0000256" key="2">
    <source>
        <dbReference type="ARBA" id="ARBA00022679"/>
    </source>
</evidence>
<gene>
    <name evidence="3" type="ORF">M8009_18750</name>
</gene>
<organism evidence="3 4">
    <name type="scientific">Halomonas gemina</name>
    <dbReference type="NCBI Taxonomy" id="2945105"/>
    <lineage>
        <taxon>Bacteria</taxon>
        <taxon>Pseudomonadati</taxon>
        <taxon>Pseudomonadota</taxon>
        <taxon>Gammaproteobacteria</taxon>
        <taxon>Oceanospirillales</taxon>
        <taxon>Halomonadaceae</taxon>
        <taxon>Halomonas</taxon>
    </lineage>
</organism>
<evidence type="ECO:0000313" key="4">
    <source>
        <dbReference type="Proteomes" id="UP001165369"/>
    </source>
</evidence>
<keyword evidence="4" id="KW-1185">Reference proteome</keyword>
<evidence type="ECO:0000256" key="1">
    <source>
        <dbReference type="ARBA" id="ARBA00022676"/>
    </source>
</evidence>
<dbReference type="Proteomes" id="UP001165369">
    <property type="component" value="Unassembled WGS sequence"/>
</dbReference>
<dbReference type="Gene3D" id="3.40.50.2000">
    <property type="entry name" value="Glycogen Phosphorylase B"/>
    <property type="match status" value="2"/>
</dbReference>
<comment type="caution">
    <text evidence="3">The sequence shown here is derived from an EMBL/GenBank/DDBJ whole genome shotgun (WGS) entry which is preliminary data.</text>
</comment>
<dbReference type="PANTHER" id="PTHR12526:SF629">
    <property type="entry name" value="TEICHURONIC ACID BIOSYNTHESIS GLYCOSYLTRANSFERASE TUAH-RELATED"/>
    <property type="match status" value="1"/>
</dbReference>
<dbReference type="PANTHER" id="PTHR12526">
    <property type="entry name" value="GLYCOSYLTRANSFERASE"/>
    <property type="match status" value="1"/>
</dbReference>
<evidence type="ECO:0000313" key="3">
    <source>
        <dbReference type="EMBL" id="MCL7942313.1"/>
    </source>
</evidence>
<dbReference type="CDD" id="cd03801">
    <property type="entry name" value="GT4_PimA-like"/>
    <property type="match status" value="1"/>
</dbReference>
<sequence>MSELGHEVTLYIRYQGSSIQEIFNFYGIEQRFTIIPITSYLPKIDRIEHALKSVFNARKGKVDLIVSRSAIPSALAEVLNIKFVFDAHGPVWEKNIVEQLCFKKIIGSKNIKKMTVNSSALKQLYINKGLVPECGILVANNGAVISQDVKSDIIWPGRQDALQVGYTGHLYQGRGVDIVLKCAEVLSCCDFHLIGGTDDDIDYWKSGTDLPNVFFHGFVRPSEVASYRQHCDLLLAPYQSSGVSMAGGSGDQSAYMNPIKVIEYMSSGKAIIASDIPAVREVIPPDAALFAVPHDYNSWVSCIERMMESSFRESMAKRSSLNFDDSYTWQSRAKKLIH</sequence>
<reference evidence="3" key="1">
    <citation type="submission" date="2022-05" db="EMBL/GenBank/DDBJ databases">
        <title>Halomonas geminus sp. nov. and Halomonas llamarensis sp. nov. isolated from high-altitude salars of the Atacama Desert.</title>
        <authorList>
            <person name="Hintersatz C."/>
            <person name="Rojas L.A."/>
            <person name="Wei T.-S."/>
            <person name="Kutschke S."/>
            <person name="Lehmann F."/>
            <person name="Jain R."/>
            <person name="Pollmann K."/>
        </authorList>
    </citation>
    <scope>NUCLEOTIDE SEQUENCE</scope>
    <source>
        <strain evidence="3">ATCH28</strain>
    </source>
</reference>
<dbReference type="SUPFAM" id="SSF53756">
    <property type="entry name" value="UDP-Glycosyltransferase/glycogen phosphorylase"/>
    <property type="match status" value="1"/>
</dbReference>
<protein>
    <submittedName>
        <fullName evidence="3">Glycosyltransferase family 4 protein</fullName>
    </submittedName>
</protein>
<proteinExistence type="predicted"/>
<dbReference type="EMBL" id="JAMJPK010000014">
    <property type="protein sequence ID" value="MCL7942313.1"/>
    <property type="molecule type" value="Genomic_DNA"/>
</dbReference>
<accession>A0ABT0T5V7</accession>
<keyword evidence="2" id="KW-0808">Transferase</keyword>